<evidence type="ECO:0000256" key="1">
    <source>
        <dbReference type="SAM" id="Phobius"/>
    </source>
</evidence>
<protein>
    <submittedName>
        <fullName evidence="2">MotA/TolQ/ExbB proton channel</fullName>
    </submittedName>
</protein>
<accession>T0ZVH4</accession>
<feature type="non-terminal residue" evidence="2">
    <location>
        <position position="51"/>
    </location>
</feature>
<feature type="transmembrane region" description="Helical" evidence="1">
    <location>
        <begin position="15"/>
        <end position="37"/>
    </location>
</feature>
<keyword evidence="1" id="KW-1133">Transmembrane helix</keyword>
<keyword evidence="1" id="KW-0812">Transmembrane</keyword>
<reference evidence="2" key="1">
    <citation type="submission" date="2013-08" db="EMBL/GenBank/DDBJ databases">
        <authorList>
            <person name="Mendez C."/>
            <person name="Richter M."/>
            <person name="Ferrer M."/>
            <person name="Sanchez J."/>
        </authorList>
    </citation>
    <scope>NUCLEOTIDE SEQUENCE</scope>
</reference>
<comment type="caution">
    <text evidence="2">The sequence shown here is derived from an EMBL/GenBank/DDBJ whole genome shotgun (WGS) entry which is preliminary data.</text>
</comment>
<sequence>MNLHYLAHLANYSDGVLYVMMGLLLIALTVIIDRFWYLRRTILRGDIICSV</sequence>
<reference evidence="2" key="2">
    <citation type="journal article" date="2014" name="ISME J.">
        <title>Microbial stratification in low pH oxic and suboxic macroscopic growths along an acid mine drainage.</title>
        <authorList>
            <person name="Mendez-Garcia C."/>
            <person name="Mesa V."/>
            <person name="Sprenger R.R."/>
            <person name="Richter M."/>
            <person name="Diez M.S."/>
            <person name="Solano J."/>
            <person name="Bargiela R."/>
            <person name="Golyshina O.V."/>
            <person name="Manteca A."/>
            <person name="Ramos J.L."/>
            <person name="Gallego J.R."/>
            <person name="Llorente I."/>
            <person name="Martins Dos Santos V.A."/>
            <person name="Jensen O.N."/>
            <person name="Pelaez A.I."/>
            <person name="Sanchez J."/>
            <person name="Ferrer M."/>
        </authorList>
    </citation>
    <scope>NUCLEOTIDE SEQUENCE</scope>
</reference>
<proteinExistence type="predicted"/>
<evidence type="ECO:0000313" key="2">
    <source>
        <dbReference type="EMBL" id="EQD48533.1"/>
    </source>
</evidence>
<name>T0ZVH4_9ZZZZ</name>
<keyword evidence="1" id="KW-0472">Membrane</keyword>
<organism evidence="2">
    <name type="scientific">mine drainage metagenome</name>
    <dbReference type="NCBI Taxonomy" id="410659"/>
    <lineage>
        <taxon>unclassified sequences</taxon>
        <taxon>metagenomes</taxon>
        <taxon>ecological metagenomes</taxon>
    </lineage>
</organism>
<dbReference type="EMBL" id="AUZZ01005710">
    <property type="protein sequence ID" value="EQD48533.1"/>
    <property type="molecule type" value="Genomic_DNA"/>
</dbReference>
<dbReference type="AlphaFoldDB" id="T0ZVH4"/>
<gene>
    <name evidence="2" type="ORF">B2A_07940</name>
</gene>